<dbReference type="KEGG" id="rga:RGR602_PB00352"/>
<evidence type="ECO:0000313" key="2">
    <source>
        <dbReference type="Proteomes" id="UP000031368"/>
    </source>
</evidence>
<keyword evidence="1" id="KW-0614">Plasmid</keyword>
<evidence type="ECO:0000313" key="1">
    <source>
        <dbReference type="EMBL" id="AJD43884.1"/>
    </source>
</evidence>
<dbReference type="Proteomes" id="UP000031368">
    <property type="component" value="Plasmid pRgalR602b"/>
</dbReference>
<dbReference type="EMBL" id="CP006879">
    <property type="protein sequence ID" value="AJD43884.1"/>
    <property type="molecule type" value="Genomic_DNA"/>
</dbReference>
<gene>
    <name evidence="1" type="ORF">RGR602_PB00352</name>
</gene>
<reference evidence="1 2" key="1">
    <citation type="submission" date="2013-11" db="EMBL/GenBank/DDBJ databases">
        <title>Complete genome sequence of Rhizobium gallicum bv. gallicum R602.</title>
        <authorList>
            <person name="Bustos P."/>
            <person name="Santamaria R.I."/>
            <person name="Lozano L."/>
            <person name="Acosta J.L."/>
            <person name="Ormeno-Orrillo E."/>
            <person name="Rogel M.A."/>
            <person name="Romero D."/>
            <person name="Cevallos M.A."/>
            <person name="Martinez-Romero E."/>
            <person name="Gonzalez V."/>
        </authorList>
    </citation>
    <scope>NUCLEOTIDE SEQUENCE [LARGE SCALE GENOMIC DNA]</scope>
    <source>
        <strain evidence="1 2">R602</strain>
        <plasmid evidence="1 2">pRgalR602b</plasmid>
    </source>
</reference>
<sequence>MPETRLTVAGDTPVCLRVEPGWAAAISSATFGGIRAGFVFVGTNDPRASGSFTSGALNPAQ</sequence>
<name>A0A0B4X772_9HYPH</name>
<proteinExistence type="predicted"/>
<keyword evidence="2" id="KW-1185">Reference proteome</keyword>
<dbReference type="AlphaFoldDB" id="A0A0B4X772"/>
<dbReference type="HOGENOM" id="CLU_2919576_0_0_5"/>
<geneLocation type="plasmid" evidence="1 2">
    <name>pRgalR602b</name>
</geneLocation>
<accession>A0A0B4X772</accession>
<organism evidence="1 2">
    <name type="scientific">Rhizobium gallicum bv. gallicum R602sp</name>
    <dbReference type="NCBI Taxonomy" id="1041138"/>
    <lineage>
        <taxon>Bacteria</taxon>
        <taxon>Pseudomonadati</taxon>
        <taxon>Pseudomonadota</taxon>
        <taxon>Alphaproteobacteria</taxon>
        <taxon>Hyphomicrobiales</taxon>
        <taxon>Rhizobiaceae</taxon>
        <taxon>Rhizobium/Agrobacterium group</taxon>
        <taxon>Rhizobium</taxon>
    </lineage>
</organism>
<dbReference type="RefSeq" id="WP_133941614.1">
    <property type="nucleotide sequence ID" value="NZ_CP006879.1"/>
</dbReference>
<protein>
    <submittedName>
        <fullName evidence="1">Uncharacterized protein</fullName>
    </submittedName>
</protein>